<evidence type="ECO:0008006" key="4">
    <source>
        <dbReference type="Google" id="ProtNLM"/>
    </source>
</evidence>
<evidence type="ECO:0000313" key="3">
    <source>
        <dbReference type="Proteomes" id="UP001054837"/>
    </source>
</evidence>
<name>A0AAV4MBQ4_9ARAC</name>
<reference evidence="2 3" key="1">
    <citation type="submission" date="2021-06" db="EMBL/GenBank/DDBJ databases">
        <title>Caerostris darwini draft genome.</title>
        <authorList>
            <person name="Kono N."/>
            <person name="Arakawa K."/>
        </authorList>
    </citation>
    <scope>NUCLEOTIDE SEQUENCE [LARGE SCALE GENOMIC DNA]</scope>
</reference>
<accession>A0AAV4MBQ4</accession>
<sequence length="125" mass="14307">MRCLNYKCAFSRCFQFKGFCLLLGFYLPPFCLASGGDETNYNQHAFVGREACSPPTPYTDCCCNLSCFANHYTGLYLRILPPVRMLRRLCCPPPLKKAGEFLHWTTAVLRSDTFNKAKFAARHFK</sequence>
<feature type="signal peptide" evidence="1">
    <location>
        <begin position="1"/>
        <end position="33"/>
    </location>
</feature>
<organism evidence="2 3">
    <name type="scientific">Caerostris darwini</name>
    <dbReference type="NCBI Taxonomy" id="1538125"/>
    <lineage>
        <taxon>Eukaryota</taxon>
        <taxon>Metazoa</taxon>
        <taxon>Ecdysozoa</taxon>
        <taxon>Arthropoda</taxon>
        <taxon>Chelicerata</taxon>
        <taxon>Arachnida</taxon>
        <taxon>Araneae</taxon>
        <taxon>Araneomorphae</taxon>
        <taxon>Entelegynae</taxon>
        <taxon>Araneoidea</taxon>
        <taxon>Araneidae</taxon>
        <taxon>Caerostris</taxon>
    </lineage>
</organism>
<dbReference type="EMBL" id="BPLQ01000307">
    <property type="protein sequence ID" value="GIX69811.1"/>
    <property type="molecule type" value="Genomic_DNA"/>
</dbReference>
<comment type="caution">
    <text evidence="2">The sequence shown here is derived from an EMBL/GenBank/DDBJ whole genome shotgun (WGS) entry which is preliminary data.</text>
</comment>
<keyword evidence="3" id="KW-1185">Reference proteome</keyword>
<keyword evidence="1" id="KW-0732">Signal</keyword>
<dbReference type="AlphaFoldDB" id="A0AAV4MBQ4"/>
<protein>
    <recommendedName>
        <fullName evidence="4">Secreted protein</fullName>
    </recommendedName>
</protein>
<dbReference type="Proteomes" id="UP001054837">
    <property type="component" value="Unassembled WGS sequence"/>
</dbReference>
<proteinExistence type="predicted"/>
<feature type="chain" id="PRO_5043719257" description="Secreted protein" evidence="1">
    <location>
        <begin position="34"/>
        <end position="125"/>
    </location>
</feature>
<gene>
    <name evidence="2" type="ORF">CDAR_17691</name>
</gene>
<evidence type="ECO:0000313" key="2">
    <source>
        <dbReference type="EMBL" id="GIX69811.1"/>
    </source>
</evidence>
<evidence type="ECO:0000256" key="1">
    <source>
        <dbReference type="SAM" id="SignalP"/>
    </source>
</evidence>